<reference evidence="1 2" key="1">
    <citation type="submission" date="2020-08" db="EMBL/GenBank/DDBJ databases">
        <title>Genomic Encyclopedia of Type Strains, Phase IV (KMG-IV): sequencing the most valuable type-strain genomes for metagenomic binning, comparative biology and taxonomic classification.</title>
        <authorList>
            <person name="Goeker M."/>
        </authorList>
    </citation>
    <scope>NUCLEOTIDE SEQUENCE [LARGE SCALE GENOMIC DNA]</scope>
    <source>
        <strain evidence="1 2">DSM 27165</strain>
    </source>
</reference>
<comment type="caution">
    <text evidence="1">The sequence shown here is derived from an EMBL/GenBank/DDBJ whole genome shotgun (WGS) entry which is preliminary data.</text>
</comment>
<organism evidence="1 2">
    <name type="scientific">Chitinivorax tropicus</name>
    <dbReference type="NCBI Taxonomy" id="714531"/>
    <lineage>
        <taxon>Bacteria</taxon>
        <taxon>Pseudomonadati</taxon>
        <taxon>Pseudomonadota</taxon>
        <taxon>Betaproteobacteria</taxon>
        <taxon>Chitinivorax</taxon>
    </lineage>
</organism>
<name>A0A840MW15_9PROT</name>
<gene>
    <name evidence="1" type="ORF">HNQ59_003884</name>
</gene>
<proteinExistence type="predicted"/>
<keyword evidence="2" id="KW-1185">Reference proteome</keyword>
<dbReference type="EMBL" id="JACHHY010000045">
    <property type="protein sequence ID" value="MBB5020563.1"/>
    <property type="molecule type" value="Genomic_DNA"/>
</dbReference>
<dbReference type="AlphaFoldDB" id="A0A840MW15"/>
<dbReference type="RefSeq" id="WP_184041940.1">
    <property type="nucleotide sequence ID" value="NZ_JACHHY010000045.1"/>
</dbReference>
<sequence length="52" mass="5770">MAALKSSTSLPSLPKQLGQAVTDLALHDHCRYAVRMPHAGYFYVLIERKGVK</sequence>
<evidence type="ECO:0000313" key="1">
    <source>
        <dbReference type="EMBL" id="MBB5020563.1"/>
    </source>
</evidence>
<accession>A0A840MW15</accession>
<evidence type="ECO:0000313" key="2">
    <source>
        <dbReference type="Proteomes" id="UP000575898"/>
    </source>
</evidence>
<dbReference type="Proteomes" id="UP000575898">
    <property type="component" value="Unassembled WGS sequence"/>
</dbReference>
<protein>
    <submittedName>
        <fullName evidence="1">Uncharacterized protein</fullName>
    </submittedName>
</protein>